<keyword evidence="6" id="KW-1185">Reference proteome</keyword>
<dbReference type="InterPro" id="IPR036390">
    <property type="entry name" value="WH_DNA-bd_sf"/>
</dbReference>
<accession>A0A1H8D147</accession>
<dbReference type="GO" id="GO:0003700">
    <property type="term" value="F:DNA-binding transcription factor activity"/>
    <property type="evidence" value="ECO:0007669"/>
    <property type="project" value="InterPro"/>
</dbReference>
<dbReference type="OrthoDB" id="6400170at2"/>
<proteinExistence type="predicted"/>
<keyword evidence="3" id="KW-0804">Transcription</keyword>
<dbReference type="SUPFAM" id="SSF46785">
    <property type="entry name" value="Winged helix' DNA-binding domain"/>
    <property type="match status" value="1"/>
</dbReference>
<dbReference type="InterPro" id="IPR000835">
    <property type="entry name" value="HTH_MarR-typ"/>
</dbReference>
<dbReference type="AlphaFoldDB" id="A0A1H8D147"/>
<dbReference type="Pfam" id="PF01047">
    <property type="entry name" value="MarR"/>
    <property type="match status" value="1"/>
</dbReference>
<dbReference type="GO" id="GO:0003677">
    <property type="term" value="F:DNA binding"/>
    <property type="evidence" value="ECO:0007669"/>
    <property type="project" value="UniProtKB-KW"/>
</dbReference>
<dbReference type="PRINTS" id="PR00598">
    <property type="entry name" value="HTHMARR"/>
</dbReference>
<dbReference type="SMART" id="SM00347">
    <property type="entry name" value="HTH_MARR"/>
    <property type="match status" value="1"/>
</dbReference>
<dbReference type="PANTHER" id="PTHR42756">
    <property type="entry name" value="TRANSCRIPTIONAL REGULATOR, MARR"/>
    <property type="match status" value="1"/>
</dbReference>
<protein>
    <submittedName>
        <fullName evidence="5">DNA-binding transcriptional regulator, MarR family</fullName>
    </submittedName>
</protein>
<evidence type="ECO:0000256" key="1">
    <source>
        <dbReference type="ARBA" id="ARBA00023015"/>
    </source>
</evidence>
<dbReference type="Gene3D" id="1.10.10.10">
    <property type="entry name" value="Winged helix-like DNA-binding domain superfamily/Winged helix DNA-binding domain"/>
    <property type="match status" value="1"/>
</dbReference>
<evidence type="ECO:0000256" key="2">
    <source>
        <dbReference type="ARBA" id="ARBA00023125"/>
    </source>
</evidence>
<sequence length="141" mass="15597">MNGQNPGSVSKLLVQICKLRRNKSNTLLATAGLHSGQDILLYHLSVEDGQTVSALVEKICIQHATISTMIDRMEAAALIRKEKDSLDKRVSRIYLMPKGKEALSQVVHIWNELEAVSLKGLTTDQHSLLAELLQLVLKNLS</sequence>
<dbReference type="Proteomes" id="UP000198942">
    <property type="component" value="Unassembled WGS sequence"/>
</dbReference>
<evidence type="ECO:0000313" key="6">
    <source>
        <dbReference type="Proteomes" id="UP000198942"/>
    </source>
</evidence>
<name>A0A1H8D147_9SPHI</name>
<evidence type="ECO:0000313" key="5">
    <source>
        <dbReference type="EMBL" id="SEN00404.1"/>
    </source>
</evidence>
<reference evidence="6" key="1">
    <citation type="submission" date="2016-10" db="EMBL/GenBank/DDBJ databases">
        <authorList>
            <person name="Varghese N."/>
            <person name="Submissions S."/>
        </authorList>
    </citation>
    <scope>NUCLEOTIDE SEQUENCE [LARGE SCALE GENOMIC DNA]</scope>
    <source>
        <strain evidence="6">Gh-48</strain>
    </source>
</reference>
<gene>
    <name evidence="5" type="ORF">SAMN05192574_102143</name>
</gene>
<dbReference type="InterPro" id="IPR036388">
    <property type="entry name" value="WH-like_DNA-bd_sf"/>
</dbReference>
<dbReference type="PROSITE" id="PS50995">
    <property type="entry name" value="HTH_MARR_2"/>
    <property type="match status" value="1"/>
</dbReference>
<dbReference type="RefSeq" id="WP_091209013.1">
    <property type="nucleotide sequence ID" value="NZ_FOCL01000002.1"/>
</dbReference>
<evidence type="ECO:0000259" key="4">
    <source>
        <dbReference type="PROSITE" id="PS50995"/>
    </source>
</evidence>
<keyword evidence="2 5" id="KW-0238">DNA-binding</keyword>
<dbReference type="EMBL" id="FOCL01000002">
    <property type="protein sequence ID" value="SEN00404.1"/>
    <property type="molecule type" value="Genomic_DNA"/>
</dbReference>
<feature type="domain" description="HTH marR-type" evidence="4">
    <location>
        <begin position="6"/>
        <end position="138"/>
    </location>
</feature>
<keyword evidence="1" id="KW-0805">Transcription regulation</keyword>
<evidence type="ECO:0000256" key="3">
    <source>
        <dbReference type="ARBA" id="ARBA00023163"/>
    </source>
</evidence>
<organism evidence="5 6">
    <name type="scientific">Mucilaginibacter gossypiicola</name>
    <dbReference type="NCBI Taxonomy" id="551995"/>
    <lineage>
        <taxon>Bacteria</taxon>
        <taxon>Pseudomonadati</taxon>
        <taxon>Bacteroidota</taxon>
        <taxon>Sphingobacteriia</taxon>
        <taxon>Sphingobacteriales</taxon>
        <taxon>Sphingobacteriaceae</taxon>
        <taxon>Mucilaginibacter</taxon>
    </lineage>
</organism>
<dbReference type="PANTHER" id="PTHR42756:SF1">
    <property type="entry name" value="TRANSCRIPTIONAL REPRESSOR OF EMRAB OPERON"/>
    <property type="match status" value="1"/>
</dbReference>
<dbReference type="STRING" id="551995.SAMN05192574_102143"/>